<keyword evidence="3" id="KW-1185">Reference proteome</keyword>
<dbReference type="AlphaFoldDB" id="A0A850RGU5"/>
<proteinExistence type="predicted"/>
<dbReference type="Gene3D" id="3.40.50.300">
    <property type="entry name" value="P-loop containing nucleotide triphosphate hydrolases"/>
    <property type="match status" value="1"/>
</dbReference>
<dbReference type="PIRSF" id="PIRSF009320">
    <property type="entry name" value="Nuc_binding_HP_1000"/>
    <property type="match status" value="1"/>
</dbReference>
<dbReference type="CDD" id="cd02042">
    <property type="entry name" value="ParAB_family"/>
    <property type="match status" value="1"/>
</dbReference>
<dbReference type="SUPFAM" id="SSF52540">
    <property type="entry name" value="P-loop containing nucleoside triphosphate hydrolases"/>
    <property type="match status" value="1"/>
</dbReference>
<evidence type="ECO:0000259" key="1">
    <source>
        <dbReference type="Pfam" id="PF01656"/>
    </source>
</evidence>
<dbReference type="InterPro" id="IPR027417">
    <property type="entry name" value="P-loop_NTPase"/>
</dbReference>
<dbReference type="PANTHER" id="PTHR13696:SF96">
    <property type="entry name" value="COBQ_COBB_MIND_PARA NUCLEOTIDE BINDING DOMAIN-CONTAINING PROTEIN"/>
    <property type="match status" value="1"/>
</dbReference>
<dbReference type="InterPro" id="IPR002586">
    <property type="entry name" value="CobQ/CobB/MinD/ParA_Nub-bd_dom"/>
</dbReference>
<name>A0A850RGU5_9GAMM</name>
<reference evidence="2 3" key="1">
    <citation type="submission" date="2020-06" db="EMBL/GenBank/DDBJ databases">
        <title>Whole-genome sequence of Allochromatium humboldtianum DSM 21881, type strain.</title>
        <authorList>
            <person name="Kyndt J.A."/>
            <person name="Meyer T.E."/>
        </authorList>
    </citation>
    <scope>NUCLEOTIDE SEQUENCE [LARGE SCALE GENOMIC DNA]</scope>
    <source>
        <strain evidence="2 3">DSM 21881</strain>
    </source>
</reference>
<comment type="caution">
    <text evidence="2">The sequence shown here is derived from an EMBL/GenBank/DDBJ whole genome shotgun (WGS) entry which is preliminary data.</text>
</comment>
<accession>A0A850RGU5</accession>
<dbReference type="Proteomes" id="UP000592294">
    <property type="component" value="Unassembled WGS sequence"/>
</dbReference>
<protein>
    <submittedName>
        <fullName evidence="2">AAA family ATPase</fullName>
    </submittedName>
</protein>
<dbReference type="EMBL" id="JABZEO010000022">
    <property type="protein sequence ID" value="NVZ11406.1"/>
    <property type="molecule type" value="Genomic_DNA"/>
</dbReference>
<evidence type="ECO:0000313" key="2">
    <source>
        <dbReference type="EMBL" id="NVZ11406.1"/>
    </source>
</evidence>
<dbReference type="PANTHER" id="PTHR13696">
    <property type="entry name" value="P-LOOP CONTAINING NUCLEOSIDE TRIPHOSPHATE HYDROLASE"/>
    <property type="match status" value="1"/>
</dbReference>
<organism evidence="2 3">
    <name type="scientific">Allochromatium humboldtianum</name>
    <dbReference type="NCBI Taxonomy" id="504901"/>
    <lineage>
        <taxon>Bacteria</taxon>
        <taxon>Pseudomonadati</taxon>
        <taxon>Pseudomonadota</taxon>
        <taxon>Gammaproteobacteria</taxon>
        <taxon>Chromatiales</taxon>
        <taxon>Chromatiaceae</taxon>
        <taxon>Allochromatium</taxon>
    </lineage>
</organism>
<gene>
    <name evidence="2" type="ORF">HW932_19325</name>
</gene>
<dbReference type="RefSeq" id="WP_176978106.1">
    <property type="nucleotide sequence ID" value="NZ_JABZEO010000022.1"/>
</dbReference>
<dbReference type="Pfam" id="PF01656">
    <property type="entry name" value="CbiA"/>
    <property type="match status" value="1"/>
</dbReference>
<evidence type="ECO:0000313" key="3">
    <source>
        <dbReference type="Proteomes" id="UP000592294"/>
    </source>
</evidence>
<feature type="domain" description="CobQ/CobB/MinD/ParA nucleotide binding" evidence="1">
    <location>
        <begin position="3"/>
        <end position="178"/>
    </location>
</feature>
<sequence>MIVMIGGIKGGTGKSTLATNLAVYLANQGSDVLLLDVDPQASAYKWAMRRKEQHPDAPKVHTAQASGRVFDVVRDVANRYEHIVIDSGGHASDSMKSALLGVQKLYIPLRPSQADLETMADMVTMIVDVKAFNTALEAFSLISMASTNPSIVEAQEAREALKDVPEIALSNSVIRERKIYRDAFFEGVGVIEMTSNKGTPEIQLLAQEVYGG</sequence>
<dbReference type="InterPro" id="IPR050678">
    <property type="entry name" value="DNA_Partitioning_ATPase"/>
</dbReference>